<reference evidence="1" key="1">
    <citation type="submission" date="2020-05" db="EMBL/GenBank/DDBJ databases">
        <authorList>
            <person name="Chiriac C."/>
            <person name="Salcher M."/>
            <person name="Ghai R."/>
            <person name="Kavagutti S V."/>
        </authorList>
    </citation>
    <scope>NUCLEOTIDE SEQUENCE</scope>
</reference>
<gene>
    <name evidence="1" type="ORF">UFOPK1939_01028</name>
</gene>
<sequence>MVRLQFVQKPDAAAFVSTHVEHDPTAFFLNAIKSGIQLRSTVTTLRTKDIAGQAFRVNADEHVITLAHLTNHHRDDLLTINQAAVTHRAVGAKARGQNRVSNSLNKGFVTAAIRNQVRNGNQSQTMFLGKSCKLRQACHRSVIVDNLSNDSG</sequence>
<proteinExistence type="predicted"/>
<dbReference type="AlphaFoldDB" id="A0A6J6ISH2"/>
<protein>
    <submittedName>
        <fullName evidence="1">Unannotated protein</fullName>
    </submittedName>
</protein>
<organism evidence="1">
    <name type="scientific">freshwater metagenome</name>
    <dbReference type="NCBI Taxonomy" id="449393"/>
    <lineage>
        <taxon>unclassified sequences</taxon>
        <taxon>metagenomes</taxon>
        <taxon>ecological metagenomes</taxon>
    </lineage>
</organism>
<evidence type="ECO:0000313" key="1">
    <source>
        <dbReference type="EMBL" id="CAB4627597.1"/>
    </source>
</evidence>
<name>A0A6J6ISH2_9ZZZZ</name>
<dbReference type="EMBL" id="CAEZVF010000179">
    <property type="protein sequence ID" value="CAB4627597.1"/>
    <property type="molecule type" value="Genomic_DNA"/>
</dbReference>
<accession>A0A6J6ISH2</accession>